<proteinExistence type="inferred from homology"/>
<evidence type="ECO:0000256" key="7">
    <source>
        <dbReference type="ARBA" id="ARBA00022989"/>
    </source>
</evidence>
<evidence type="ECO:0000256" key="10">
    <source>
        <dbReference type="ARBA" id="ARBA00023303"/>
    </source>
</evidence>
<dbReference type="Gene3D" id="1.10.1200.120">
    <property type="entry name" value="Large-conductance mechanosensitive channel, MscL, domain 1"/>
    <property type="match status" value="1"/>
</dbReference>
<dbReference type="InterPro" id="IPR037673">
    <property type="entry name" value="MSC/AndL"/>
</dbReference>
<gene>
    <name evidence="11 12" type="primary">mscL</name>
    <name evidence="12" type="ORF">ABK905_24070</name>
</gene>
<dbReference type="PANTHER" id="PTHR30266:SF2">
    <property type="entry name" value="LARGE-CONDUCTANCE MECHANOSENSITIVE CHANNEL"/>
    <property type="match status" value="1"/>
</dbReference>
<evidence type="ECO:0000256" key="3">
    <source>
        <dbReference type="ARBA" id="ARBA00011255"/>
    </source>
</evidence>
<comment type="similarity">
    <text evidence="2 11">Belongs to the MscL family.</text>
</comment>
<reference evidence="12" key="1">
    <citation type="submission" date="2024-06" db="EMBL/GenBank/DDBJ databases">
        <authorList>
            <person name="Coelho C."/>
            <person name="Bento M."/>
            <person name="Garcia E."/>
            <person name="Camelo A."/>
            <person name="Brandao I."/>
            <person name="Espirito Santo C."/>
            <person name="Trovao J."/>
            <person name="Verissimo A."/>
            <person name="Costa J."/>
            <person name="Tiago I."/>
        </authorList>
    </citation>
    <scope>NUCLEOTIDE SEQUENCE</scope>
    <source>
        <strain evidence="12">KWT182</strain>
    </source>
</reference>
<keyword evidence="5 11" id="KW-1003">Cell membrane</keyword>
<dbReference type="InterPro" id="IPR001185">
    <property type="entry name" value="MS_channel"/>
</dbReference>
<keyword evidence="8 11" id="KW-0406">Ion transport</keyword>
<evidence type="ECO:0000313" key="12">
    <source>
        <dbReference type="EMBL" id="XBS69439.1"/>
    </source>
</evidence>
<sequence length="144" mass="15838">MSFLQEFRKFAMRGNVVDLAVGVIIGAAFGRIVSSLVANVIMPPLGLLIGGIDFKQFSWVLKPAEGNTPAVVMQYGIFLQNIFDFIIVALAVFCVVKLINSMHRKQEEEPTAPPPPSAEETLLTEIRDLLKQQQSATPVEINKP</sequence>
<keyword evidence="6 11" id="KW-0812">Transmembrane</keyword>
<evidence type="ECO:0000256" key="4">
    <source>
        <dbReference type="ARBA" id="ARBA00022448"/>
    </source>
</evidence>
<keyword evidence="9 11" id="KW-0472">Membrane</keyword>
<evidence type="ECO:0000256" key="6">
    <source>
        <dbReference type="ARBA" id="ARBA00022692"/>
    </source>
</evidence>
<keyword evidence="4 11" id="KW-0813">Transport</keyword>
<dbReference type="InterPro" id="IPR036019">
    <property type="entry name" value="MscL_channel"/>
</dbReference>
<name>A0AAU7Q8Q8_9GAMM</name>
<protein>
    <recommendedName>
        <fullName evidence="11">Large-conductance mechanosensitive channel</fullName>
    </recommendedName>
</protein>
<evidence type="ECO:0000256" key="9">
    <source>
        <dbReference type="ARBA" id="ARBA00023136"/>
    </source>
</evidence>
<dbReference type="FunFam" id="1.10.1200.120:FF:000001">
    <property type="entry name" value="Large-conductance mechanosensitive channel"/>
    <property type="match status" value="1"/>
</dbReference>
<comment type="subcellular location">
    <subcellularLocation>
        <location evidence="11">Cell inner membrane</location>
        <topology evidence="11">Multi-pass membrane protein</topology>
    </subcellularLocation>
    <subcellularLocation>
        <location evidence="1">Cell membrane</location>
        <topology evidence="1">Multi-pass membrane protein</topology>
    </subcellularLocation>
</comment>
<evidence type="ECO:0000256" key="8">
    <source>
        <dbReference type="ARBA" id="ARBA00023065"/>
    </source>
</evidence>
<comment type="function">
    <text evidence="11">Channel that opens in response to stretch forces in the membrane lipid bilayer. May participate in the regulation of osmotic pressure changes within the cell.</text>
</comment>
<dbReference type="HAMAP" id="MF_00115">
    <property type="entry name" value="MscL"/>
    <property type="match status" value="1"/>
</dbReference>
<keyword evidence="11" id="KW-0997">Cell inner membrane</keyword>
<evidence type="ECO:0000256" key="2">
    <source>
        <dbReference type="ARBA" id="ARBA00007254"/>
    </source>
</evidence>
<organism evidence="12">
    <name type="scientific">Acerihabitans sp. KWT182</name>
    <dbReference type="NCBI Taxonomy" id="3157919"/>
    <lineage>
        <taxon>Bacteria</taxon>
        <taxon>Pseudomonadati</taxon>
        <taxon>Pseudomonadota</taxon>
        <taxon>Gammaproteobacteria</taxon>
        <taxon>Enterobacterales</taxon>
        <taxon>Pectobacteriaceae</taxon>
        <taxon>Acerihabitans</taxon>
    </lineage>
</organism>
<feature type="transmembrane region" description="Helical" evidence="11">
    <location>
        <begin position="21"/>
        <end position="52"/>
    </location>
</feature>
<dbReference type="GO" id="GO:0008381">
    <property type="term" value="F:mechanosensitive monoatomic ion channel activity"/>
    <property type="evidence" value="ECO:0007669"/>
    <property type="project" value="UniProtKB-UniRule"/>
</dbReference>
<dbReference type="AlphaFoldDB" id="A0AAU7Q8Q8"/>
<keyword evidence="7 11" id="KW-1133">Transmembrane helix</keyword>
<dbReference type="Pfam" id="PF01741">
    <property type="entry name" value="MscL"/>
    <property type="match status" value="1"/>
</dbReference>
<dbReference type="PRINTS" id="PR01264">
    <property type="entry name" value="MECHCHANNEL"/>
</dbReference>
<dbReference type="GO" id="GO:0005886">
    <property type="term" value="C:plasma membrane"/>
    <property type="evidence" value="ECO:0007669"/>
    <property type="project" value="UniProtKB-SubCell"/>
</dbReference>
<dbReference type="NCBIfam" id="NF001843">
    <property type="entry name" value="PRK00567.1-4"/>
    <property type="match status" value="1"/>
</dbReference>
<dbReference type="PANTHER" id="PTHR30266">
    <property type="entry name" value="MECHANOSENSITIVE CHANNEL MSCL"/>
    <property type="match status" value="1"/>
</dbReference>
<evidence type="ECO:0000256" key="1">
    <source>
        <dbReference type="ARBA" id="ARBA00004651"/>
    </source>
</evidence>
<dbReference type="SUPFAM" id="SSF81330">
    <property type="entry name" value="Gated mechanosensitive channel"/>
    <property type="match status" value="1"/>
</dbReference>
<dbReference type="PROSITE" id="PS01327">
    <property type="entry name" value="MSCL"/>
    <property type="match status" value="1"/>
</dbReference>
<feature type="transmembrane region" description="Helical" evidence="11">
    <location>
        <begin position="72"/>
        <end position="96"/>
    </location>
</feature>
<accession>A0AAU7Q8Q8</accession>
<dbReference type="NCBIfam" id="TIGR00220">
    <property type="entry name" value="mscL"/>
    <property type="match status" value="1"/>
</dbReference>
<dbReference type="EMBL" id="CP157947">
    <property type="protein sequence ID" value="XBS69439.1"/>
    <property type="molecule type" value="Genomic_DNA"/>
</dbReference>
<keyword evidence="10 11" id="KW-0407">Ion channel</keyword>
<dbReference type="NCBIfam" id="NF001841">
    <property type="entry name" value="PRK00567.1-1"/>
    <property type="match status" value="1"/>
</dbReference>
<dbReference type="InterPro" id="IPR019823">
    <property type="entry name" value="Mechanosensitive_channel_CS"/>
</dbReference>
<comment type="subunit">
    <text evidence="3 11">Homopentamer.</text>
</comment>
<evidence type="ECO:0000256" key="5">
    <source>
        <dbReference type="ARBA" id="ARBA00022475"/>
    </source>
</evidence>
<evidence type="ECO:0000256" key="11">
    <source>
        <dbReference type="HAMAP-Rule" id="MF_00115"/>
    </source>
</evidence>